<dbReference type="GO" id="GO:0016491">
    <property type="term" value="F:oxidoreductase activity"/>
    <property type="evidence" value="ECO:0007669"/>
    <property type="project" value="UniProtKB-KW"/>
</dbReference>
<evidence type="ECO:0000313" key="4">
    <source>
        <dbReference type="EMBL" id="CAF1244624.1"/>
    </source>
</evidence>
<dbReference type="SUPFAM" id="SSF51430">
    <property type="entry name" value="NAD(P)-linked oxidoreductase"/>
    <property type="match status" value="1"/>
</dbReference>
<dbReference type="GO" id="GO:0005829">
    <property type="term" value="C:cytosol"/>
    <property type="evidence" value="ECO:0007669"/>
    <property type="project" value="UniProtKB-ARBA"/>
</dbReference>
<evidence type="ECO:0000259" key="3">
    <source>
        <dbReference type="Pfam" id="PF00248"/>
    </source>
</evidence>
<dbReference type="Gene3D" id="3.20.20.100">
    <property type="entry name" value="NADP-dependent oxidoreductase domain"/>
    <property type="match status" value="2"/>
</dbReference>
<feature type="domain" description="NADP-dependent oxidoreductase" evidence="3">
    <location>
        <begin position="125"/>
        <end position="382"/>
    </location>
</feature>
<comment type="similarity">
    <text evidence="2">Belongs to the aldo/keto reductase family. Aldo/keto reductase 2 subfamily.</text>
</comment>
<keyword evidence="1" id="KW-0560">Oxidoreductase</keyword>
<dbReference type="InterPro" id="IPR036812">
    <property type="entry name" value="NAD(P)_OxRdtase_dom_sf"/>
</dbReference>
<dbReference type="CDD" id="cd19079">
    <property type="entry name" value="AKR_EcYajO-like"/>
    <property type="match status" value="1"/>
</dbReference>
<evidence type="ECO:0000313" key="5">
    <source>
        <dbReference type="Proteomes" id="UP000663845"/>
    </source>
</evidence>
<dbReference type="Pfam" id="PF00248">
    <property type="entry name" value="Aldo_ket_red"/>
    <property type="match status" value="1"/>
</dbReference>
<dbReference type="FunFam" id="3.20.20.100:FF:000004">
    <property type="entry name" value="Oxidoreductase, aldo/keto reductase"/>
    <property type="match status" value="1"/>
</dbReference>
<accession>A0A814ZLP5</accession>
<sequence length="391" mass="44184">MSTNDNQKISVVEGMKKFNMPYVRLGNSGMQVSRICLGMMTYGTPKWHEWVLEEEQSRPFIKRALEMGINFFDTADVYSLGVSEEITGRALNDMAIREEIVVATKVNFPTADGPNRKGLSRKHIFDASLNDMAIREEIVVATKVFHPATDGPNRKGLSRKHICDACDASLKRLNMDYIDLYQIHRFDKDTPIEETMEALNDLVRSGKVRYIGASSMYAWQFAKAQHIAEKNGWTKFISMQNHYNLVYREEEREMIPLCLDQGVGLIPWSPLARGFLIGNRSKADLDKETNKETSSTLRARSDALGHQRYYADSDFEIVDRLKTIAEKLQLKTAQLALAWILSKPGVCAPIIGASKMYQLEEAVAATAIKLSDDDIKALEELYQPHGIIGHT</sequence>
<dbReference type="PANTHER" id="PTHR43364:SF4">
    <property type="entry name" value="NAD(P)-LINKED OXIDOREDUCTASE SUPERFAMILY PROTEIN"/>
    <property type="match status" value="1"/>
</dbReference>
<evidence type="ECO:0000256" key="2">
    <source>
        <dbReference type="ARBA" id="ARBA00038157"/>
    </source>
</evidence>
<name>A0A814ZLP5_9BILA</name>
<comment type="caution">
    <text evidence="4">The sequence shown here is derived from an EMBL/GenBank/DDBJ whole genome shotgun (WGS) entry which is preliminary data.</text>
</comment>
<evidence type="ECO:0000256" key="1">
    <source>
        <dbReference type="ARBA" id="ARBA00023002"/>
    </source>
</evidence>
<reference evidence="4" key="1">
    <citation type="submission" date="2021-02" db="EMBL/GenBank/DDBJ databases">
        <authorList>
            <person name="Nowell W R."/>
        </authorList>
    </citation>
    <scope>NUCLEOTIDE SEQUENCE</scope>
</reference>
<dbReference type="InterPro" id="IPR023210">
    <property type="entry name" value="NADP_OxRdtase_dom"/>
</dbReference>
<proteinExistence type="inferred from homology"/>
<dbReference type="PANTHER" id="PTHR43364">
    <property type="entry name" value="NADH-SPECIFIC METHYLGLYOXAL REDUCTASE-RELATED"/>
    <property type="match status" value="1"/>
</dbReference>
<dbReference type="AlphaFoldDB" id="A0A814ZLP5"/>
<protein>
    <recommendedName>
        <fullName evidence="3">NADP-dependent oxidoreductase domain-containing protein</fullName>
    </recommendedName>
</protein>
<gene>
    <name evidence="4" type="ORF">JYZ213_LOCUS29269</name>
</gene>
<dbReference type="EMBL" id="CAJNOG010000443">
    <property type="protein sequence ID" value="CAF1244624.1"/>
    <property type="molecule type" value="Genomic_DNA"/>
</dbReference>
<dbReference type="Proteomes" id="UP000663845">
    <property type="component" value="Unassembled WGS sequence"/>
</dbReference>
<organism evidence="4 5">
    <name type="scientific">Adineta steineri</name>
    <dbReference type="NCBI Taxonomy" id="433720"/>
    <lineage>
        <taxon>Eukaryota</taxon>
        <taxon>Metazoa</taxon>
        <taxon>Spiralia</taxon>
        <taxon>Gnathifera</taxon>
        <taxon>Rotifera</taxon>
        <taxon>Eurotatoria</taxon>
        <taxon>Bdelloidea</taxon>
        <taxon>Adinetida</taxon>
        <taxon>Adinetidae</taxon>
        <taxon>Adineta</taxon>
    </lineage>
</organism>
<dbReference type="InterPro" id="IPR050523">
    <property type="entry name" value="AKR_Detox_Biosynth"/>
</dbReference>